<gene>
    <name evidence="1" type="ORF">L2E82_15311</name>
</gene>
<accession>A0ACB9F3M3</accession>
<reference evidence="1 2" key="2">
    <citation type="journal article" date="2022" name="Mol. Ecol. Resour.">
        <title>The genomes of chicory, endive, great burdock and yacon provide insights into Asteraceae paleo-polyploidization history and plant inulin production.</title>
        <authorList>
            <person name="Fan W."/>
            <person name="Wang S."/>
            <person name="Wang H."/>
            <person name="Wang A."/>
            <person name="Jiang F."/>
            <person name="Liu H."/>
            <person name="Zhao H."/>
            <person name="Xu D."/>
            <person name="Zhang Y."/>
        </authorList>
    </citation>
    <scope>NUCLEOTIDE SEQUENCE [LARGE SCALE GENOMIC DNA]</scope>
    <source>
        <strain evidence="2">cv. Punajuju</strain>
        <tissue evidence="1">Leaves</tissue>
    </source>
</reference>
<evidence type="ECO:0000313" key="1">
    <source>
        <dbReference type="EMBL" id="KAI3765281.1"/>
    </source>
</evidence>
<dbReference type="Proteomes" id="UP001055811">
    <property type="component" value="Linkage Group LG03"/>
</dbReference>
<name>A0ACB9F3M3_CICIN</name>
<reference evidence="2" key="1">
    <citation type="journal article" date="2022" name="Mol. Ecol. Resour.">
        <title>The genomes of chicory, endive, great burdock and yacon provide insights into Asteraceae palaeo-polyploidization history and plant inulin production.</title>
        <authorList>
            <person name="Fan W."/>
            <person name="Wang S."/>
            <person name="Wang H."/>
            <person name="Wang A."/>
            <person name="Jiang F."/>
            <person name="Liu H."/>
            <person name="Zhao H."/>
            <person name="Xu D."/>
            <person name="Zhang Y."/>
        </authorList>
    </citation>
    <scope>NUCLEOTIDE SEQUENCE [LARGE SCALE GENOMIC DNA]</scope>
    <source>
        <strain evidence="2">cv. Punajuju</strain>
    </source>
</reference>
<evidence type="ECO:0000313" key="2">
    <source>
        <dbReference type="Proteomes" id="UP001055811"/>
    </source>
</evidence>
<organism evidence="1 2">
    <name type="scientific">Cichorium intybus</name>
    <name type="common">Chicory</name>
    <dbReference type="NCBI Taxonomy" id="13427"/>
    <lineage>
        <taxon>Eukaryota</taxon>
        <taxon>Viridiplantae</taxon>
        <taxon>Streptophyta</taxon>
        <taxon>Embryophyta</taxon>
        <taxon>Tracheophyta</taxon>
        <taxon>Spermatophyta</taxon>
        <taxon>Magnoliopsida</taxon>
        <taxon>eudicotyledons</taxon>
        <taxon>Gunneridae</taxon>
        <taxon>Pentapetalae</taxon>
        <taxon>asterids</taxon>
        <taxon>campanulids</taxon>
        <taxon>Asterales</taxon>
        <taxon>Asteraceae</taxon>
        <taxon>Cichorioideae</taxon>
        <taxon>Cichorieae</taxon>
        <taxon>Cichoriinae</taxon>
        <taxon>Cichorium</taxon>
    </lineage>
</organism>
<dbReference type="EMBL" id="CM042011">
    <property type="protein sequence ID" value="KAI3765281.1"/>
    <property type="molecule type" value="Genomic_DNA"/>
</dbReference>
<sequence>MVNPTVLSTSGSGRRSSDSNSTEFEFWMVRNPSCPQTFLHSADELFSGGFLVPLQLLNTRNSDDQRDTDATFDPPNIPTVANPDSGPVLESTSTLTASKRWKDIFKKNPENKEKDKKKKAISGVGGGGGMSMAELNINLWPFSRSRSAGDGGSRPRQPIVGNRKVSSAPCSRSNSAGDSKSRKLPNSPNRGGVHIGRNSPVWQINRVGSGRSLHDNLARNAAEKGALKKGKPDARRSKKSPVGGDATAVGSGVGAKGKVLNLNVHTCIGYRHHLSCRSDEIQEGKTLRVAGLKAGIETRATGVQPDGEGPRDTNMFNLRNLFAKKVY</sequence>
<comment type="caution">
    <text evidence="1">The sequence shown here is derived from an EMBL/GenBank/DDBJ whole genome shotgun (WGS) entry which is preliminary data.</text>
</comment>
<proteinExistence type="predicted"/>
<protein>
    <submittedName>
        <fullName evidence="1">Uncharacterized protein</fullName>
    </submittedName>
</protein>
<keyword evidence="2" id="KW-1185">Reference proteome</keyword>